<name>G0R5H9_ICHMU</name>
<keyword evidence="2" id="KW-1185">Reference proteome</keyword>
<protein>
    <submittedName>
        <fullName evidence="1">Uncharacterized protein</fullName>
    </submittedName>
</protein>
<accession>G0R5H9</accession>
<evidence type="ECO:0000313" key="2">
    <source>
        <dbReference type="Proteomes" id="UP000008983"/>
    </source>
</evidence>
<evidence type="ECO:0000313" key="1">
    <source>
        <dbReference type="EMBL" id="EGR27276.1"/>
    </source>
</evidence>
<sequence length="128" mass="16094">MFLKDIMTSSYFNIKQDFYLFDNLYNFQHKQHNFSIYSNIIDISQNSSKIQKDIIKRKYPNIIVFQKCILYIYQLNKINNLKYCIINLDFNCHYHYFIMLNYHHQYIFFNKFYNHKIIFYHIYQHIIL</sequence>
<dbReference type="InParanoid" id="G0R5H9"/>
<dbReference type="RefSeq" id="XP_004024160.1">
    <property type="nucleotide sequence ID" value="XM_004024111.1"/>
</dbReference>
<dbReference type="Proteomes" id="UP000008983">
    <property type="component" value="Unassembled WGS sequence"/>
</dbReference>
<dbReference type="EMBL" id="GL984377">
    <property type="protein sequence ID" value="EGR27276.1"/>
    <property type="molecule type" value="Genomic_DNA"/>
</dbReference>
<proteinExistence type="predicted"/>
<organism evidence="1 2">
    <name type="scientific">Ichthyophthirius multifiliis</name>
    <name type="common">White spot disease agent</name>
    <name type="synonym">Ich</name>
    <dbReference type="NCBI Taxonomy" id="5932"/>
    <lineage>
        <taxon>Eukaryota</taxon>
        <taxon>Sar</taxon>
        <taxon>Alveolata</taxon>
        <taxon>Ciliophora</taxon>
        <taxon>Intramacronucleata</taxon>
        <taxon>Oligohymenophorea</taxon>
        <taxon>Hymenostomatida</taxon>
        <taxon>Ophryoglenina</taxon>
        <taxon>Ichthyophthirius</taxon>
    </lineage>
</organism>
<dbReference type="GeneID" id="14903337"/>
<gene>
    <name evidence="1" type="ORF">IMG5_199090</name>
</gene>
<reference evidence="1 2" key="1">
    <citation type="submission" date="2011-07" db="EMBL/GenBank/DDBJ databases">
        <authorList>
            <person name="Coyne R."/>
            <person name="Brami D."/>
            <person name="Johnson J."/>
            <person name="Hostetler J."/>
            <person name="Hannick L."/>
            <person name="Clark T."/>
            <person name="Cassidy-Hanley D."/>
            <person name="Inman J."/>
        </authorList>
    </citation>
    <scope>NUCLEOTIDE SEQUENCE [LARGE SCALE GENOMIC DNA]</scope>
    <source>
        <strain evidence="1 2">G5</strain>
    </source>
</reference>
<dbReference type="AlphaFoldDB" id="G0R5H9"/>